<keyword evidence="5" id="KW-0067">ATP-binding</keyword>
<dbReference type="InterPro" id="IPR003593">
    <property type="entry name" value="AAA+_ATPase"/>
</dbReference>
<dbReference type="Pfam" id="PF22919">
    <property type="entry name" value="ATP-synt_VA_C"/>
    <property type="match status" value="1"/>
</dbReference>
<keyword evidence="6" id="KW-1278">Translocase</keyword>
<dbReference type="EMBL" id="MHNY01000047">
    <property type="protein sequence ID" value="OGZ54290.1"/>
    <property type="molecule type" value="Genomic_DNA"/>
</dbReference>
<dbReference type="PANTHER" id="PTHR15184">
    <property type="entry name" value="ATP SYNTHASE"/>
    <property type="match status" value="1"/>
</dbReference>
<dbReference type="Pfam" id="PF00006">
    <property type="entry name" value="ATP-synt_ab"/>
    <property type="match status" value="1"/>
</dbReference>
<keyword evidence="9" id="KW-0139">CF(1)</keyword>
<sequence>MTNTNATLHVQGKIISIRGQVAEIEFPESKPRLRDVIVLMDDPTVQMELYAASVRNTYYCVVFSSITRIMRGARVINTGASITIPAGKEVLGRVIDAFGNPIDSKGAIETTEHIPIYRSPLGYHEVISKHEILDTGIKVIDLFCPLVKGGKLGLVGGAGVGKTTVLTELIHNIVILREEENTISIFAGVGERTREAHELLETLTLKGVLPRTALILGAMGEHPAIRFRAAYTAIALAEYFRDNMKKNVLFFVDNMYRFAQAGNELSTVMDVIPSEDGYQPTLTSEMASVHERLMSGRGSFISSIEAIYVPNDDVLDQAVQSIFAYLDSTLVFSRDVYQKNFLPAIDILESHSSALTPDLVGEKHYMATFQAQSLLKKAIKLERIVSLIGESELTPEDRILYKRANILRNFMTQSFYVVEDQTHHPGVYVPREKTVGDVTRILAGEFDNRSPEEFLYISTTEDLHAKRT</sequence>
<keyword evidence="4" id="KW-0547">Nucleotide-binding</keyword>
<comment type="caution">
    <text evidence="12">The sequence shown here is derived from an EMBL/GenBank/DDBJ whole genome shotgun (WGS) entry which is preliminary data.</text>
</comment>
<protein>
    <recommendedName>
        <fullName evidence="11">AAA+ ATPase domain-containing protein</fullName>
    </recommendedName>
</protein>
<evidence type="ECO:0000313" key="13">
    <source>
        <dbReference type="Proteomes" id="UP000178186"/>
    </source>
</evidence>
<dbReference type="GO" id="GO:0046933">
    <property type="term" value="F:proton-transporting ATP synthase activity, rotational mechanism"/>
    <property type="evidence" value="ECO:0007669"/>
    <property type="project" value="TreeGrafter"/>
</dbReference>
<keyword evidence="8" id="KW-0472">Membrane</keyword>
<evidence type="ECO:0000256" key="10">
    <source>
        <dbReference type="ARBA" id="ARBA00023310"/>
    </source>
</evidence>
<dbReference type="SUPFAM" id="SSF50615">
    <property type="entry name" value="N-terminal domain of alpha and beta subunits of F1 ATP synthase"/>
    <property type="match status" value="1"/>
</dbReference>
<name>A0A1G2GW25_9BACT</name>
<feature type="domain" description="AAA+ ATPase" evidence="11">
    <location>
        <begin position="148"/>
        <end position="342"/>
    </location>
</feature>
<dbReference type="InterPro" id="IPR024034">
    <property type="entry name" value="ATPase_F1/V1_b/a_C"/>
</dbReference>
<evidence type="ECO:0000313" key="12">
    <source>
        <dbReference type="EMBL" id="OGZ54290.1"/>
    </source>
</evidence>
<evidence type="ECO:0000256" key="8">
    <source>
        <dbReference type="ARBA" id="ARBA00023136"/>
    </source>
</evidence>
<reference evidence="12 13" key="1">
    <citation type="journal article" date="2016" name="Nat. Commun.">
        <title>Thousands of microbial genomes shed light on interconnected biogeochemical processes in an aquifer system.</title>
        <authorList>
            <person name="Anantharaman K."/>
            <person name="Brown C.T."/>
            <person name="Hug L.A."/>
            <person name="Sharon I."/>
            <person name="Castelle C.J."/>
            <person name="Probst A.J."/>
            <person name="Thomas B.C."/>
            <person name="Singh A."/>
            <person name="Wilkins M.J."/>
            <person name="Karaoz U."/>
            <person name="Brodie E.L."/>
            <person name="Williams K.H."/>
            <person name="Hubbard S.S."/>
            <person name="Banfield J.F."/>
        </authorList>
    </citation>
    <scope>NUCLEOTIDE SEQUENCE [LARGE SCALE GENOMIC DNA]</scope>
</reference>
<evidence type="ECO:0000256" key="9">
    <source>
        <dbReference type="ARBA" id="ARBA00023196"/>
    </source>
</evidence>
<comment type="subcellular location">
    <subcellularLocation>
        <location evidence="1">Membrane</location>
    </subcellularLocation>
</comment>
<evidence type="ECO:0000256" key="7">
    <source>
        <dbReference type="ARBA" id="ARBA00023065"/>
    </source>
</evidence>
<dbReference type="InterPro" id="IPR000194">
    <property type="entry name" value="ATPase_F1/V1/A1_a/bsu_nucl-bd"/>
</dbReference>
<dbReference type="PANTHER" id="PTHR15184:SF71">
    <property type="entry name" value="ATP SYNTHASE SUBUNIT BETA, MITOCHONDRIAL"/>
    <property type="match status" value="1"/>
</dbReference>
<dbReference type="GO" id="GO:0005524">
    <property type="term" value="F:ATP binding"/>
    <property type="evidence" value="ECO:0007669"/>
    <property type="project" value="UniProtKB-KW"/>
</dbReference>
<proteinExistence type="inferred from homology"/>
<dbReference type="AlphaFoldDB" id="A0A1G2GW25"/>
<gene>
    <name evidence="12" type="ORF">A3H64_02220</name>
</gene>
<keyword evidence="10" id="KW-0066">ATP synthesis</keyword>
<evidence type="ECO:0000256" key="6">
    <source>
        <dbReference type="ARBA" id="ARBA00022967"/>
    </source>
</evidence>
<dbReference type="GO" id="GO:0045259">
    <property type="term" value="C:proton-transporting ATP synthase complex"/>
    <property type="evidence" value="ECO:0007669"/>
    <property type="project" value="UniProtKB-KW"/>
</dbReference>
<dbReference type="SUPFAM" id="SSF52540">
    <property type="entry name" value="P-loop containing nucleoside triphosphate hydrolases"/>
    <property type="match status" value="1"/>
</dbReference>
<dbReference type="SMART" id="SM00382">
    <property type="entry name" value="AAA"/>
    <property type="match status" value="1"/>
</dbReference>
<comment type="similarity">
    <text evidence="2">Belongs to the ATPase alpha/beta chains family.</text>
</comment>
<organism evidence="12 13">
    <name type="scientific">Candidatus Ryanbacteria bacterium RIFCSPLOWO2_02_FULL_45_11c</name>
    <dbReference type="NCBI Taxonomy" id="1802128"/>
    <lineage>
        <taxon>Bacteria</taxon>
        <taxon>Candidatus Ryaniibacteriota</taxon>
    </lineage>
</organism>
<dbReference type="Gene3D" id="2.40.10.170">
    <property type="match status" value="1"/>
</dbReference>
<dbReference type="InterPro" id="IPR055190">
    <property type="entry name" value="ATP-synt_VA_C"/>
</dbReference>
<dbReference type="InterPro" id="IPR036121">
    <property type="entry name" value="ATPase_F1/V1/A1_a/bsu_N_sf"/>
</dbReference>
<evidence type="ECO:0000256" key="1">
    <source>
        <dbReference type="ARBA" id="ARBA00004370"/>
    </source>
</evidence>
<evidence type="ECO:0000256" key="5">
    <source>
        <dbReference type="ARBA" id="ARBA00022840"/>
    </source>
</evidence>
<dbReference type="Gene3D" id="1.10.1140.10">
    <property type="entry name" value="Bovine Mitochondrial F1-atpase, Atp Synthase Beta Chain, Chain D, domain 3"/>
    <property type="match status" value="1"/>
</dbReference>
<dbReference type="SUPFAM" id="SSF47917">
    <property type="entry name" value="C-terminal domain of alpha and beta subunits of F1 ATP synthase"/>
    <property type="match status" value="1"/>
</dbReference>
<evidence type="ECO:0000256" key="3">
    <source>
        <dbReference type="ARBA" id="ARBA00022448"/>
    </source>
</evidence>
<accession>A0A1G2GW25</accession>
<evidence type="ECO:0000256" key="2">
    <source>
        <dbReference type="ARBA" id="ARBA00008936"/>
    </source>
</evidence>
<evidence type="ECO:0000256" key="4">
    <source>
        <dbReference type="ARBA" id="ARBA00022741"/>
    </source>
</evidence>
<keyword evidence="3" id="KW-0813">Transport</keyword>
<dbReference type="STRING" id="1802128.A3H64_02220"/>
<dbReference type="Gene3D" id="3.40.50.300">
    <property type="entry name" value="P-loop containing nucleotide triphosphate hydrolases"/>
    <property type="match status" value="1"/>
</dbReference>
<keyword evidence="7" id="KW-0406">Ion transport</keyword>
<dbReference type="Proteomes" id="UP000178186">
    <property type="component" value="Unassembled WGS sequence"/>
</dbReference>
<dbReference type="InterPro" id="IPR050053">
    <property type="entry name" value="ATPase_alpha/beta_chains"/>
</dbReference>
<dbReference type="InterPro" id="IPR027417">
    <property type="entry name" value="P-loop_NTPase"/>
</dbReference>
<evidence type="ECO:0000259" key="11">
    <source>
        <dbReference type="SMART" id="SM00382"/>
    </source>
</evidence>